<comment type="caution">
    <text evidence="8">The sequence shown here is derived from an EMBL/GenBank/DDBJ whole genome shotgun (WGS) entry which is preliminary data.</text>
</comment>
<keyword evidence="9" id="KW-1185">Reference proteome</keyword>
<gene>
    <name evidence="8" type="ORF">MBEHAL_2518</name>
</gene>
<dbReference type="InterPro" id="IPR050857">
    <property type="entry name" value="D-2-hydroxyacid_DH"/>
</dbReference>
<dbReference type="PROSITE" id="PS00671">
    <property type="entry name" value="D_2_HYDROXYACID_DH_3"/>
    <property type="match status" value="1"/>
</dbReference>
<feature type="region of interest" description="Disordered" evidence="5">
    <location>
        <begin position="1"/>
        <end position="42"/>
    </location>
</feature>
<evidence type="ECO:0000259" key="7">
    <source>
        <dbReference type="Pfam" id="PF02826"/>
    </source>
</evidence>
<proteinExistence type="inferred from homology"/>
<feature type="domain" description="D-isomer specific 2-hydroxyacid dehydrogenase catalytic" evidence="6">
    <location>
        <begin position="42"/>
        <end position="311"/>
    </location>
</feature>
<evidence type="ECO:0000256" key="3">
    <source>
        <dbReference type="ARBA" id="ARBA00023027"/>
    </source>
</evidence>
<sequence>MGGAPPGDHRPRGPGVHRRHRVVHESRRVRRRRGAPGGRGPFDAIITRTEPITADLLDAASSLSVVAKHGAGVDNIDIPAATRNGVLVANTPGANARSVAEHAVALLLAVKRRVPQAHDATRAGEWRRHDFRGHEQSGRTLGLLGAGNAGRDVARLLSGFDVSVCALDPYVDPAALPENVSLVDTVDALFEAADDVSVHAPLTDETRHAVGRDQLAALPGDGVVVNTARGGIVDEAALRAALDAGDLLGAGIDVYESEPPAADDPLLARDDVVLTQHNAGVTAEALRAMSREAAAVVRTVYEGGVPETALNADALGR</sequence>
<dbReference type="SUPFAM" id="SSF52283">
    <property type="entry name" value="Formate/glycerate dehydrogenase catalytic domain-like"/>
    <property type="match status" value="1"/>
</dbReference>
<feature type="domain" description="D-isomer specific 2-hydroxyacid dehydrogenase NAD-binding" evidence="7">
    <location>
        <begin position="104"/>
        <end position="279"/>
    </location>
</feature>
<evidence type="ECO:0000256" key="5">
    <source>
        <dbReference type="SAM" id="MobiDB-lite"/>
    </source>
</evidence>
<dbReference type="SUPFAM" id="SSF51735">
    <property type="entry name" value="NAD(P)-binding Rossmann-fold domains"/>
    <property type="match status" value="1"/>
</dbReference>
<dbReference type="eggNOG" id="arCOG01754">
    <property type="taxonomic scope" value="Archaea"/>
</dbReference>
<dbReference type="GO" id="GO:0051287">
    <property type="term" value="F:NAD binding"/>
    <property type="evidence" value="ECO:0007669"/>
    <property type="project" value="InterPro"/>
</dbReference>
<accession>U3AG38</accession>
<dbReference type="Proteomes" id="UP000016986">
    <property type="component" value="Unassembled WGS sequence"/>
</dbReference>
<comment type="similarity">
    <text evidence="1 4">Belongs to the D-isomer specific 2-hydroxyacid dehydrogenase family.</text>
</comment>
<dbReference type="OrthoDB" id="34275at2157"/>
<dbReference type="PANTHER" id="PTHR42789:SF1">
    <property type="entry name" value="D-ISOMER SPECIFIC 2-HYDROXYACID DEHYDROGENASE FAMILY PROTEIN (AFU_ORTHOLOGUE AFUA_6G10090)"/>
    <property type="match status" value="1"/>
</dbReference>
<dbReference type="GO" id="GO:0016616">
    <property type="term" value="F:oxidoreductase activity, acting on the CH-OH group of donors, NAD or NADP as acceptor"/>
    <property type="evidence" value="ECO:0007669"/>
    <property type="project" value="InterPro"/>
</dbReference>
<evidence type="ECO:0000256" key="4">
    <source>
        <dbReference type="RuleBase" id="RU003719"/>
    </source>
</evidence>
<name>U3AG38_9EURY</name>
<dbReference type="Pfam" id="PF00389">
    <property type="entry name" value="2-Hacid_dh"/>
    <property type="match status" value="1"/>
</dbReference>
<evidence type="ECO:0000313" key="9">
    <source>
        <dbReference type="Proteomes" id="UP000016986"/>
    </source>
</evidence>
<keyword evidence="2 4" id="KW-0560">Oxidoreductase</keyword>
<keyword evidence="3" id="KW-0520">NAD</keyword>
<reference evidence="8 9" key="1">
    <citation type="submission" date="2013-09" db="EMBL/GenBank/DDBJ databases">
        <title>Whole genome sequencing of Halarchaeum acidiphilum strain MH1-52-1.</title>
        <authorList>
            <person name="Shimane Y."/>
            <person name="Minegishi H."/>
            <person name="Nishi S."/>
            <person name="Echigo A."/>
            <person name="Shuto A."/>
            <person name="Konishi M."/>
            <person name="Ito T."/>
            <person name="Ohkuma M."/>
            <person name="Ohta Y."/>
            <person name="Nagano Y."/>
            <person name="Tsubouchi T."/>
            <person name="Mori K."/>
            <person name="Usui K."/>
            <person name="Kamekura M."/>
            <person name="Usami R."/>
            <person name="Takaki Y."/>
            <person name="Hatada Y."/>
        </authorList>
    </citation>
    <scope>NUCLEOTIDE SEQUENCE [LARGE SCALE GENOMIC DNA]</scope>
    <source>
        <strain evidence="8 9">JCM 16109</strain>
    </source>
</reference>
<evidence type="ECO:0000259" key="6">
    <source>
        <dbReference type="Pfam" id="PF00389"/>
    </source>
</evidence>
<evidence type="ECO:0000256" key="2">
    <source>
        <dbReference type="ARBA" id="ARBA00023002"/>
    </source>
</evidence>
<evidence type="ECO:0000313" key="8">
    <source>
        <dbReference type="EMBL" id="GAD53758.1"/>
    </source>
</evidence>
<dbReference type="Pfam" id="PF02826">
    <property type="entry name" value="2-Hacid_dh_C"/>
    <property type="match status" value="1"/>
</dbReference>
<dbReference type="InterPro" id="IPR029753">
    <property type="entry name" value="D-isomer_DH_CS"/>
</dbReference>
<dbReference type="InterPro" id="IPR036291">
    <property type="entry name" value="NAD(P)-bd_dom_sf"/>
</dbReference>
<feature type="compositionally biased region" description="Basic residues" evidence="5">
    <location>
        <begin position="15"/>
        <end position="34"/>
    </location>
</feature>
<protein>
    <submittedName>
        <fullName evidence="8">D-3-phosphoglycerate dehydrogenase</fullName>
    </submittedName>
</protein>
<organism evidence="8 9">
    <name type="scientific">Halarchaeum acidiphilum MH1-52-1</name>
    <dbReference type="NCBI Taxonomy" id="1261545"/>
    <lineage>
        <taxon>Archaea</taxon>
        <taxon>Methanobacteriati</taxon>
        <taxon>Methanobacteriota</taxon>
        <taxon>Stenosarchaea group</taxon>
        <taxon>Halobacteria</taxon>
        <taxon>Halobacteriales</taxon>
        <taxon>Halobacteriaceae</taxon>
    </lineage>
</organism>
<dbReference type="InterPro" id="IPR006139">
    <property type="entry name" value="D-isomer_2_OHA_DH_cat_dom"/>
</dbReference>
<evidence type="ECO:0000256" key="1">
    <source>
        <dbReference type="ARBA" id="ARBA00005854"/>
    </source>
</evidence>
<dbReference type="AlphaFoldDB" id="U3AG38"/>
<dbReference type="Gene3D" id="3.40.50.720">
    <property type="entry name" value="NAD(P)-binding Rossmann-like Domain"/>
    <property type="match status" value="2"/>
</dbReference>
<dbReference type="CDD" id="cd12173">
    <property type="entry name" value="PGDH_4"/>
    <property type="match status" value="1"/>
</dbReference>
<dbReference type="InterPro" id="IPR006140">
    <property type="entry name" value="D-isomer_DH_NAD-bd"/>
</dbReference>
<dbReference type="PANTHER" id="PTHR42789">
    <property type="entry name" value="D-ISOMER SPECIFIC 2-HYDROXYACID DEHYDROGENASE FAMILY PROTEIN (AFU_ORTHOLOGUE AFUA_6G10090)"/>
    <property type="match status" value="1"/>
</dbReference>
<dbReference type="EMBL" id="BATA01000097">
    <property type="protein sequence ID" value="GAD53758.1"/>
    <property type="molecule type" value="Genomic_DNA"/>
</dbReference>